<dbReference type="SMART" id="SM00267">
    <property type="entry name" value="GGDEF"/>
    <property type="match status" value="1"/>
</dbReference>
<organism evidence="3 4">
    <name type="scientific">Parafrankia soli</name>
    <dbReference type="NCBI Taxonomy" id="2599596"/>
    <lineage>
        <taxon>Bacteria</taxon>
        <taxon>Bacillati</taxon>
        <taxon>Actinomycetota</taxon>
        <taxon>Actinomycetes</taxon>
        <taxon>Frankiales</taxon>
        <taxon>Frankiaceae</taxon>
        <taxon>Parafrankia</taxon>
    </lineage>
</organism>
<feature type="region of interest" description="Disordered" evidence="1">
    <location>
        <begin position="160"/>
        <end position="185"/>
    </location>
</feature>
<feature type="compositionally biased region" description="Basic and acidic residues" evidence="1">
    <location>
        <begin position="391"/>
        <end position="400"/>
    </location>
</feature>
<dbReference type="OrthoDB" id="8526884at2"/>
<accession>A0A1S1QLN1</accession>
<dbReference type="Pfam" id="PF08448">
    <property type="entry name" value="PAS_4"/>
    <property type="match status" value="1"/>
</dbReference>
<dbReference type="Gene3D" id="3.30.70.270">
    <property type="match status" value="1"/>
</dbReference>
<dbReference type="NCBIfam" id="TIGR00254">
    <property type="entry name" value="GGDEF"/>
    <property type="match status" value="1"/>
</dbReference>
<dbReference type="Pfam" id="PF00990">
    <property type="entry name" value="GGDEF"/>
    <property type="match status" value="1"/>
</dbReference>
<dbReference type="InterPro" id="IPR052155">
    <property type="entry name" value="Biofilm_reg_signaling"/>
</dbReference>
<dbReference type="InterPro" id="IPR029787">
    <property type="entry name" value="Nucleotide_cyclase"/>
</dbReference>
<feature type="domain" description="GGDEF" evidence="2">
    <location>
        <begin position="245"/>
        <end position="410"/>
    </location>
</feature>
<dbReference type="Proteomes" id="UP000179769">
    <property type="component" value="Unassembled WGS sequence"/>
</dbReference>
<dbReference type="Gene3D" id="3.30.450.20">
    <property type="entry name" value="PAS domain"/>
    <property type="match status" value="1"/>
</dbReference>
<reference evidence="4" key="1">
    <citation type="submission" date="2016-07" db="EMBL/GenBank/DDBJ databases">
        <title>Frankia sp. NRRL B-16219 Genome sequencing.</title>
        <authorList>
            <person name="Ghodhbane-Gtari F."/>
            <person name="Swanson E."/>
            <person name="Gueddou A."/>
            <person name="Louati M."/>
            <person name="Nouioui I."/>
            <person name="Hezbri K."/>
            <person name="Abebe-Akele F."/>
            <person name="Simpson S."/>
            <person name="Morris K."/>
            <person name="Thomas K."/>
            <person name="Gtari M."/>
            <person name="Tisa L.S."/>
        </authorList>
    </citation>
    <scope>NUCLEOTIDE SEQUENCE [LARGE SCALE GENOMIC DNA]</scope>
    <source>
        <strain evidence="4">NRRL B-16219</strain>
    </source>
</reference>
<dbReference type="InterPro" id="IPR043128">
    <property type="entry name" value="Rev_trsase/Diguanyl_cyclase"/>
</dbReference>
<keyword evidence="4" id="KW-1185">Reference proteome</keyword>
<dbReference type="PROSITE" id="PS50887">
    <property type="entry name" value="GGDEF"/>
    <property type="match status" value="1"/>
</dbReference>
<evidence type="ECO:0000256" key="1">
    <source>
        <dbReference type="SAM" id="MobiDB-lite"/>
    </source>
</evidence>
<dbReference type="RefSeq" id="WP_071062312.1">
    <property type="nucleotide sequence ID" value="NZ_MAXA01000136.1"/>
</dbReference>
<proteinExistence type="predicted"/>
<feature type="region of interest" description="Disordered" evidence="1">
    <location>
        <begin position="391"/>
        <end position="415"/>
    </location>
</feature>
<feature type="region of interest" description="Disordered" evidence="1">
    <location>
        <begin position="197"/>
        <end position="218"/>
    </location>
</feature>
<gene>
    <name evidence="3" type="ORF">BBK14_15435</name>
</gene>
<sequence>MITDDVAAAVLDSLPSRIAVLGPDGMVVRLNDAWRRSAAAGLAVVPVRPGASWLAACEAAGRSTEPLRTLAGLTRRMLDNRRDQVRVEIPLATPRGERWLDVRIRALSRGDGLVVVVDDVTDRHDREAVLRHRATHDPVTGLPNRSALRDLIAEALAAPPTVGSGQMAPPGVTRNSGRRTSSERAGVAGFEAWTVPVRTGRPDPAEPPTADRTAGVEGNEAEATLPGAGAAGVEAEGTGGTAEGTGVAVLFLDLDAFGRVNQRFGYTVGDGTLRAVALRFAEVLGPGAVLGRWGGDEFVVVTTEVTGHAAVALADRLTSCLVDPLVVDDHRVRVTASVGIAFGGGLRSGHGEVAPLGADHAAGLGTPPAPVHRPLDGDALVRMAGEEIVKARSRARETRRGRSRRQNRSKSGDSS</sequence>
<dbReference type="PANTHER" id="PTHR44757:SF2">
    <property type="entry name" value="BIOFILM ARCHITECTURE MAINTENANCE PROTEIN MBAA"/>
    <property type="match status" value="1"/>
</dbReference>
<dbReference type="CDD" id="cd01949">
    <property type="entry name" value="GGDEF"/>
    <property type="match status" value="1"/>
</dbReference>
<protein>
    <submittedName>
        <fullName evidence="3">Diguanylate cyclase</fullName>
    </submittedName>
</protein>
<dbReference type="InterPro" id="IPR000160">
    <property type="entry name" value="GGDEF_dom"/>
</dbReference>
<dbReference type="PANTHER" id="PTHR44757">
    <property type="entry name" value="DIGUANYLATE CYCLASE DGCP"/>
    <property type="match status" value="1"/>
</dbReference>
<dbReference type="SUPFAM" id="SSF55073">
    <property type="entry name" value="Nucleotide cyclase"/>
    <property type="match status" value="1"/>
</dbReference>
<evidence type="ECO:0000313" key="3">
    <source>
        <dbReference type="EMBL" id="OHV34506.1"/>
    </source>
</evidence>
<dbReference type="AlphaFoldDB" id="A0A1S1QLN1"/>
<dbReference type="InterPro" id="IPR013656">
    <property type="entry name" value="PAS_4"/>
</dbReference>
<dbReference type="EMBL" id="MAXA01000136">
    <property type="protein sequence ID" value="OHV34506.1"/>
    <property type="molecule type" value="Genomic_DNA"/>
</dbReference>
<name>A0A1S1QLN1_9ACTN</name>
<evidence type="ECO:0000313" key="4">
    <source>
        <dbReference type="Proteomes" id="UP000179769"/>
    </source>
</evidence>
<evidence type="ECO:0000259" key="2">
    <source>
        <dbReference type="PROSITE" id="PS50887"/>
    </source>
</evidence>
<comment type="caution">
    <text evidence="3">The sequence shown here is derived from an EMBL/GenBank/DDBJ whole genome shotgun (WGS) entry which is preliminary data.</text>
</comment>